<proteinExistence type="predicted"/>
<evidence type="ECO:0000313" key="2">
    <source>
        <dbReference type="EMBL" id="QII12114.1"/>
    </source>
</evidence>
<dbReference type="EMBL" id="LT934425">
    <property type="protein sequence ID" value="SOH06104.1"/>
    <property type="molecule type" value="Genomic_DNA"/>
</dbReference>
<reference evidence="1" key="1">
    <citation type="journal article" date="2006" name="Nature">
        <title>Deciphering the evolution and metabolism of an anammox bacterium from a community genome.</title>
        <authorList>
            <person name="Strous M."/>
            <person name="Pelletier E."/>
            <person name="Mangenot S."/>
            <person name="Rattei T."/>
            <person name="Lehner A."/>
            <person name="Taylor M.W."/>
            <person name="Horn M."/>
            <person name="Daims H."/>
            <person name="Bartol-Mavel D."/>
            <person name="Wincker P."/>
            <person name="Barbe V."/>
            <person name="Fonknechten N."/>
            <person name="Vallenet D."/>
            <person name="Segurens B."/>
            <person name="Schenowitz-Truong C."/>
            <person name="Medigue C."/>
            <person name="Collingro A."/>
            <person name="Snel B."/>
            <person name="Dutilh B.E."/>
            <person name="OpDenCamp H.J.M."/>
            <person name="vanDerDrift C."/>
            <person name="Cirpus I."/>
            <person name="vanDePas-Schoonen K.T."/>
            <person name="Harhangi H.R."/>
            <person name="vanNiftrik L."/>
            <person name="Schmid M."/>
            <person name="Keltjens J."/>
            <person name="vanDeVossenberg J."/>
            <person name="Kartal B."/>
            <person name="Meier H."/>
            <person name="Frishman D."/>
            <person name="Huynen M.A."/>
            <person name="Mewes H."/>
            <person name="Weissenbach J."/>
            <person name="Jetten M.S.M."/>
            <person name="Wagner M."/>
            <person name="LePaslier D."/>
        </authorList>
    </citation>
    <scope>NUCLEOTIDE SEQUENCE</scope>
</reference>
<organism evidence="1">
    <name type="scientific">Kuenenia stuttgartiensis</name>
    <dbReference type="NCBI Taxonomy" id="174633"/>
    <lineage>
        <taxon>Bacteria</taxon>
        <taxon>Pseudomonadati</taxon>
        <taxon>Planctomycetota</taxon>
        <taxon>Candidatus Brocadiia</taxon>
        <taxon>Candidatus Brocadiales</taxon>
        <taxon>Candidatus Brocadiaceae</taxon>
        <taxon>Candidatus Kuenenia</taxon>
    </lineage>
</organism>
<sequence>MEIARLGWTGGDDYNLAYFRHTGKWQDCLSGTLDECLQAIKDNEFGLFWIF</sequence>
<evidence type="ECO:0000313" key="4">
    <source>
        <dbReference type="Proteomes" id="UP000221734"/>
    </source>
</evidence>
<accession>Q1Q0L2</accession>
<reference evidence="3" key="3">
    <citation type="submission" date="2017-10" db="EMBL/GenBank/DDBJ databases">
        <authorList>
            <person name="Banno H."/>
            <person name="Chua N.-H."/>
        </authorList>
    </citation>
    <scope>NUCLEOTIDE SEQUENCE [LARGE SCALE GENOMIC DNA]</scope>
    <source>
        <strain evidence="3">Kuenenia_mbr1_ru-nijmegen</strain>
    </source>
</reference>
<protein>
    <submittedName>
        <fullName evidence="1">Uncharacterized protein</fullName>
    </submittedName>
</protein>
<dbReference type="OrthoDB" id="7304784at2"/>
<dbReference type="Proteomes" id="UP000501926">
    <property type="component" value="Chromosome"/>
</dbReference>
<name>Q1Q0L2_KUEST</name>
<dbReference type="KEGG" id="kst:KSMBR1_3631"/>
<dbReference type="EMBL" id="CP049055">
    <property type="protein sequence ID" value="QII12114.1"/>
    <property type="molecule type" value="Genomic_DNA"/>
</dbReference>
<reference evidence="1" key="2">
    <citation type="submission" date="2006-01" db="EMBL/GenBank/DDBJ databases">
        <authorList>
            <person name="Genoscope"/>
        </authorList>
    </citation>
    <scope>NUCLEOTIDE SEQUENCE</scope>
</reference>
<dbReference type="InterPro" id="IPR021388">
    <property type="entry name" value="DUF3024"/>
</dbReference>
<dbReference type="RefSeq" id="WP_157820723.1">
    <property type="nucleotide sequence ID" value="NZ_CP049055.1"/>
</dbReference>
<evidence type="ECO:0000313" key="1">
    <source>
        <dbReference type="EMBL" id="CAJ73534.1"/>
    </source>
</evidence>
<dbReference type="Pfam" id="PF11225">
    <property type="entry name" value="DUF3024"/>
    <property type="match status" value="1"/>
</dbReference>
<keyword evidence="4" id="KW-1185">Reference proteome</keyword>
<dbReference type="AlphaFoldDB" id="Q1Q0L2"/>
<evidence type="ECO:0000313" key="3">
    <source>
        <dbReference type="EMBL" id="SOH06104.1"/>
    </source>
</evidence>
<reference evidence="4" key="4">
    <citation type="submission" date="2017-10" db="EMBL/GenBank/DDBJ databases">
        <authorList>
            <person name="Frank J."/>
        </authorList>
    </citation>
    <scope>NUCLEOTIDE SEQUENCE [LARGE SCALE GENOMIC DNA]</scope>
</reference>
<gene>
    <name evidence="2" type="ORF">KsCSTR_27350</name>
    <name evidence="3" type="ORF">KSMBR1_3631</name>
    <name evidence="1" type="ORF">kuste2783</name>
</gene>
<dbReference type="Proteomes" id="UP000221734">
    <property type="component" value="Chromosome Kuenenia_stuttgartiensis_MBR1"/>
</dbReference>
<evidence type="ECO:0000313" key="5">
    <source>
        <dbReference type="Proteomes" id="UP000501926"/>
    </source>
</evidence>
<reference evidence="2 5" key="5">
    <citation type="submission" date="2020-02" db="EMBL/GenBank/DDBJ databases">
        <title>Newly sequenced genome of strain CSTR1 showed variability in Candidatus Kuenenia stuttgartiensis genomes.</title>
        <authorList>
            <person name="Ding C."/>
            <person name="Adrian L."/>
        </authorList>
    </citation>
    <scope>NUCLEOTIDE SEQUENCE [LARGE SCALE GENOMIC DNA]</scope>
    <source>
        <strain evidence="2 5">CSTR1</strain>
    </source>
</reference>
<dbReference type="EMBL" id="CT573071">
    <property type="protein sequence ID" value="CAJ73534.1"/>
    <property type="molecule type" value="Genomic_DNA"/>
</dbReference>